<reference evidence="1" key="2">
    <citation type="submission" date="2016-05" db="EMBL/GenBank/DDBJ databases">
        <title>Comparative analysis highlights variable genome content of wheat rusts and divergence of the mating loci.</title>
        <authorList>
            <person name="Cuomo C.A."/>
            <person name="Bakkeren G."/>
            <person name="Szabo L."/>
            <person name="Khalil H."/>
            <person name="Joly D."/>
            <person name="Goldberg J."/>
            <person name="Young S."/>
            <person name="Zeng Q."/>
            <person name="Fellers J."/>
        </authorList>
    </citation>
    <scope>NUCLEOTIDE SEQUENCE [LARGE SCALE GENOMIC DNA]</scope>
    <source>
        <strain evidence="1">1-1 BBBD Race 1</strain>
    </source>
</reference>
<evidence type="ECO:0000313" key="2">
    <source>
        <dbReference type="EnsemblFungi" id="PTTG_27275-t43_1-p1"/>
    </source>
</evidence>
<dbReference type="EnsemblFungi" id="PTTG_27275-t43_1">
    <property type="protein sequence ID" value="PTTG_27275-t43_1-p1"/>
    <property type="gene ID" value="PTTG_27275"/>
</dbReference>
<gene>
    <name evidence="1" type="ORF">PTTG_27275</name>
</gene>
<reference evidence="1" key="1">
    <citation type="submission" date="2009-11" db="EMBL/GenBank/DDBJ databases">
        <authorList>
            <consortium name="The Broad Institute Genome Sequencing Platform"/>
            <person name="Ward D."/>
            <person name="Feldgarden M."/>
            <person name="Earl A."/>
            <person name="Young S.K."/>
            <person name="Zeng Q."/>
            <person name="Koehrsen M."/>
            <person name="Alvarado L."/>
            <person name="Berlin A."/>
            <person name="Bochicchio J."/>
            <person name="Borenstein D."/>
            <person name="Chapman S.B."/>
            <person name="Chen Z."/>
            <person name="Engels R."/>
            <person name="Freedman E."/>
            <person name="Gellesch M."/>
            <person name="Goldberg J."/>
            <person name="Griggs A."/>
            <person name="Gujja S."/>
            <person name="Heilman E."/>
            <person name="Heiman D."/>
            <person name="Hepburn T."/>
            <person name="Howarth C."/>
            <person name="Jen D."/>
            <person name="Larson L."/>
            <person name="Lewis B."/>
            <person name="Mehta T."/>
            <person name="Park D."/>
            <person name="Pearson M."/>
            <person name="Roberts A."/>
            <person name="Saif S."/>
            <person name="Shea T."/>
            <person name="Shenoy N."/>
            <person name="Sisk P."/>
            <person name="Stolte C."/>
            <person name="Sykes S."/>
            <person name="Thomson T."/>
            <person name="Walk T."/>
            <person name="White J."/>
            <person name="Yandava C."/>
            <person name="Izard J."/>
            <person name="Baranova O.V."/>
            <person name="Blanton J.M."/>
            <person name="Tanner A.C."/>
            <person name="Dewhirst F.E."/>
            <person name="Haas B."/>
            <person name="Nusbaum C."/>
            <person name="Birren B."/>
        </authorList>
    </citation>
    <scope>NUCLEOTIDE SEQUENCE [LARGE SCALE GENOMIC DNA]</scope>
    <source>
        <strain evidence="1">1-1 BBBD Race 1</strain>
    </source>
</reference>
<organism evidence="1">
    <name type="scientific">Puccinia triticina (isolate 1-1 / race 1 (BBBD))</name>
    <name type="common">Brown leaf rust fungus</name>
    <dbReference type="NCBI Taxonomy" id="630390"/>
    <lineage>
        <taxon>Eukaryota</taxon>
        <taxon>Fungi</taxon>
        <taxon>Dikarya</taxon>
        <taxon>Basidiomycota</taxon>
        <taxon>Pucciniomycotina</taxon>
        <taxon>Pucciniomycetes</taxon>
        <taxon>Pucciniales</taxon>
        <taxon>Pucciniaceae</taxon>
        <taxon>Puccinia</taxon>
    </lineage>
</organism>
<evidence type="ECO:0000313" key="1">
    <source>
        <dbReference type="EMBL" id="OAV93602.1"/>
    </source>
</evidence>
<protein>
    <submittedName>
        <fullName evidence="1 2">Uncharacterized protein</fullName>
    </submittedName>
</protein>
<dbReference type="OrthoDB" id="2513590at2759"/>
<name>A0A180GMS5_PUCT1</name>
<dbReference type="VEuPathDB" id="FungiDB:PTTG_27275"/>
<sequence length="165" mass="18217">MADLPKEKKFRKKTSNTYTLLELCVSADLYPVVQAVNNFSDAMKDLAAACGEGSLIKLGDKLYALIHLNYVPGTSITDHISKFQTIYTSLKSAQVSHPKTQIDTTMAGIFVLKSFQFDNSLTSLIQNLFDVDPFTFEKLAIHMGAEHSCTEQSESLNAVSSKPFV</sequence>
<reference evidence="2 3" key="3">
    <citation type="journal article" date="2017" name="G3 (Bethesda)">
        <title>Comparative analysis highlights variable genome content of wheat rusts and divergence of the mating loci.</title>
        <authorList>
            <person name="Cuomo C.A."/>
            <person name="Bakkeren G."/>
            <person name="Khalil H.B."/>
            <person name="Panwar V."/>
            <person name="Joly D."/>
            <person name="Linning R."/>
            <person name="Sakthikumar S."/>
            <person name="Song X."/>
            <person name="Adiconis X."/>
            <person name="Fan L."/>
            <person name="Goldberg J.M."/>
            <person name="Levin J.Z."/>
            <person name="Young S."/>
            <person name="Zeng Q."/>
            <person name="Anikster Y."/>
            <person name="Bruce M."/>
            <person name="Wang M."/>
            <person name="Yin C."/>
            <person name="McCallum B."/>
            <person name="Szabo L.J."/>
            <person name="Hulbert S."/>
            <person name="Chen X."/>
            <person name="Fellers J.P."/>
        </authorList>
    </citation>
    <scope>NUCLEOTIDE SEQUENCE</scope>
    <source>
        <strain evidence="3">Isolate 1-1 / race 1 (BBBD)</strain>
        <strain evidence="2">isolate 1-1 / race 1 (BBBD)</strain>
    </source>
</reference>
<dbReference type="EMBL" id="ADAS02000049">
    <property type="protein sequence ID" value="OAV93602.1"/>
    <property type="molecule type" value="Genomic_DNA"/>
</dbReference>
<evidence type="ECO:0000313" key="3">
    <source>
        <dbReference type="Proteomes" id="UP000005240"/>
    </source>
</evidence>
<dbReference type="Proteomes" id="UP000005240">
    <property type="component" value="Unassembled WGS sequence"/>
</dbReference>
<reference evidence="2" key="4">
    <citation type="submission" date="2025-05" db="UniProtKB">
        <authorList>
            <consortium name="EnsemblFungi"/>
        </authorList>
    </citation>
    <scope>IDENTIFICATION</scope>
    <source>
        <strain evidence="2">isolate 1-1 / race 1 (BBBD)</strain>
    </source>
</reference>
<proteinExistence type="predicted"/>
<dbReference type="AlphaFoldDB" id="A0A180GMS5"/>
<accession>A0A180GMS5</accession>
<keyword evidence="3" id="KW-1185">Reference proteome</keyword>